<comment type="caution">
    <text evidence="2">The sequence shown here is derived from an EMBL/GenBank/DDBJ whole genome shotgun (WGS) entry which is preliminary data.</text>
</comment>
<proteinExistence type="predicted"/>
<evidence type="ECO:0000256" key="1">
    <source>
        <dbReference type="SAM" id="MobiDB-lite"/>
    </source>
</evidence>
<evidence type="ECO:0000313" key="2">
    <source>
        <dbReference type="EMBL" id="KAL2465557.1"/>
    </source>
</evidence>
<accession>A0ABD1PNS3</accession>
<gene>
    <name evidence="2" type="ORF">Adt_41408</name>
</gene>
<protein>
    <submittedName>
        <fullName evidence="2">Uncharacterized protein</fullName>
    </submittedName>
</protein>
<name>A0ABD1PNS3_9LAMI</name>
<reference evidence="3" key="1">
    <citation type="submission" date="2024-07" db="EMBL/GenBank/DDBJ databases">
        <title>Two chromosome-level genome assemblies of Korean endemic species Abeliophyllum distichum and Forsythia ovata (Oleaceae).</title>
        <authorList>
            <person name="Jang H."/>
        </authorList>
    </citation>
    <scope>NUCLEOTIDE SEQUENCE [LARGE SCALE GENOMIC DNA]</scope>
</reference>
<organism evidence="2 3">
    <name type="scientific">Abeliophyllum distichum</name>
    <dbReference type="NCBI Taxonomy" id="126358"/>
    <lineage>
        <taxon>Eukaryota</taxon>
        <taxon>Viridiplantae</taxon>
        <taxon>Streptophyta</taxon>
        <taxon>Embryophyta</taxon>
        <taxon>Tracheophyta</taxon>
        <taxon>Spermatophyta</taxon>
        <taxon>Magnoliopsida</taxon>
        <taxon>eudicotyledons</taxon>
        <taxon>Gunneridae</taxon>
        <taxon>Pentapetalae</taxon>
        <taxon>asterids</taxon>
        <taxon>lamiids</taxon>
        <taxon>Lamiales</taxon>
        <taxon>Oleaceae</taxon>
        <taxon>Forsythieae</taxon>
        <taxon>Abeliophyllum</taxon>
    </lineage>
</organism>
<keyword evidence="3" id="KW-1185">Reference proteome</keyword>
<dbReference type="EMBL" id="JBFOLK010000013">
    <property type="protein sequence ID" value="KAL2465557.1"/>
    <property type="molecule type" value="Genomic_DNA"/>
</dbReference>
<feature type="region of interest" description="Disordered" evidence="1">
    <location>
        <begin position="1"/>
        <end position="20"/>
    </location>
</feature>
<sequence>MPRVKKPKQDAGPSPENRKALSKKTCKQLATYDDTKFETEEAWLVYKNNTSIWNIIPERRVLISDFVNELLGHVIARNQWETFAATSYVAYVKIVKEFYANIYDKLDKPEHPKYQKVYIRGQYIPLSSLAILRYYELDNTKTDIFQATTTNSHEVVVSIC</sequence>
<dbReference type="Proteomes" id="UP001604336">
    <property type="component" value="Unassembled WGS sequence"/>
</dbReference>
<dbReference type="AlphaFoldDB" id="A0ABD1PNS3"/>
<evidence type="ECO:0000313" key="3">
    <source>
        <dbReference type="Proteomes" id="UP001604336"/>
    </source>
</evidence>